<feature type="transmembrane region" description="Helical" evidence="2">
    <location>
        <begin position="227"/>
        <end position="244"/>
    </location>
</feature>
<reference evidence="4" key="1">
    <citation type="submission" date="2021-01" db="EMBL/GenBank/DDBJ databases">
        <title>Whole genome shotgun sequence of Actinoplanes rishiriensis NBRC 108556.</title>
        <authorList>
            <person name="Komaki H."/>
            <person name="Tamura T."/>
        </authorList>
    </citation>
    <scope>NUCLEOTIDE SEQUENCE</scope>
    <source>
        <strain evidence="4">NBRC 108556</strain>
    </source>
</reference>
<sequence length="258" mass="27070">MPPVAPVTTETLRRVASVMIGSSVLAYPRPAAYPGPGGPSTMSGCRDKPTTQCDGLPHPGYETEINLVSDGLTRAGNADRFRLPKEGVAMYPGTRNAPAKRPDPAERDTTMPADIRAAAAAYGGRTPAHAPAAIIPSALVFLAGIWLIIAPFSLDYRNAGGGFDGYWNDVVIGVALAVVALVRIALPLATAPLSLINILLGFWLITAPFVLAYNTGTDATQATLNDIVTGAVVAALAAISWLAARQHERAEIRQPHQT</sequence>
<name>A0A919K5D1_9ACTN</name>
<proteinExistence type="predicted"/>
<evidence type="ECO:0000313" key="5">
    <source>
        <dbReference type="Proteomes" id="UP000636960"/>
    </source>
</evidence>
<dbReference type="AlphaFoldDB" id="A0A919K5D1"/>
<feature type="domain" description="SPW repeat-containing integral membrane" evidence="3">
    <location>
        <begin position="137"/>
        <end position="238"/>
    </location>
</feature>
<keyword evidence="2" id="KW-0472">Membrane</keyword>
<protein>
    <recommendedName>
        <fullName evidence="3">SPW repeat-containing integral membrane domain-containing protein</fullName>
    </recommendedName>
</protein>
<accession>A0A919K5D1</accession>
<feature type="transmembrane region" description="Helical" evidence="2">
    <location>
        <begin position="132"/>
        <end position="154"/>
    </location>
</feature>
<feature type="region of interest" description="Disordered" evidence="1">
    <location>
        <begin position="89"/>
        <end position="108"/>
    </location>
</feature>
<feature type="transmembrane region" description="Helical" evidence="2">
    <location>
        <begin position="166"/>
        <end position="186"/>
    </location>
</feature>
<organism evidence="4 5">
    <name type="scientific">Paractinoplanes rishiriensis</name>
    <dbReference type="NCBI Taxonomy" id="1050105"/>
    <lineage>
        <taxon>Bacteria</taxon>
        <taxon>Bacillati</taxon>
        <taxon>Actinomycetota</taxon>
        <taxon>Actinomycetes</taxon>
        <taxon>Micromonosporales</taxon>
        <taxon>Micromonosporaceae</taxon>
        <taxon>Paractinoplanes</taxon>
    </lineage>
</organism>
<keyword evidence="2" id="KW-0812">Transmembrane</keyword>
<keyword evidence="2" id="KW-1133">Transmembrane helix</keyword>
<dbReference type="EMBL" id="BOMV01000100">
    <property type="protein sequence ID" value="GIF01207.1"/>
    <property type="molecule type" value="Genomic_DNA"/>
</dbReference>
<keyword evidence="5" id="KW-1185">Reference proteome</keyword>
<evidence type="ECO:0000256" key="2">
    <source>
        <dbReference type="SAM" id="Phobius"/>
    </source>
</evidence>
<evidence type="ECO:0000259" key="3">
    <source>
        <dbReference type="Pfam" id="PF03779"/>
    </source>
</evidence>
<feature type="transmembrane region" description="Helical" evidence="2">
    <location>
        <begin position="193"/>
        <end position="215"/>
    </location>
</feature>
<dbReference type="Proteomes" id="UP000636960">
    <property type="component" value="Unassembled WGS sequence"/>
</dbReference>
<gene>
    <name evidence="4" type="ORF">Ari01nite_86710</name>
</gene>
<evidence type="ECO:0000256" key="1">
    <source>
        <dbReference type="SAM" id="MobiDB-lite"/>
    </source>
</evidence>
<dbReference type="InterPro" id="IPR005530">
    <property type="entry name" value="SPW"/>
</dbReference>
<dbReference type="Pfam" id="PF03779">
    <property type="entry name" value="SPW"/>
    <property type="match status" value="1"/>
</dbReference>
<comment type="caution">
    <text evidence="4">The sequence shown here is derived from an EMBL/GenBank/DDBJ whole genome shotgun (WGS) entry which is preliminary data.</text>
</comment>
<dbReference type="RefSeq" id="WP_239163506.1">
    <property type="nucleotide sequence ID" value="NZ_BOMV01000100.1"/>
</dbReference>
<evidence type="ECO:0000313" key="4">
    <source>
        <dbReference type="EMBL" id="GIF01207.1"/>
    </source>
</evidence>